<protein>
    <submittedName>
        <fullName evidence="2">Uncharacterized protein</fullName>
    </submittedName>
</protein>
<feature type="transmembrane region" description="Helical" evidence="1">
    <location>
        <begin position="115"/>
        <end position="145"/>
    </location>
</feature>
<organism evidence="2 3">
    <name type="scientific">Paraconexibacter algicola</name>
    <dbReference type="NCBI Taxonomy" id="2133960"/>
    <lineage>
        <taxon>Bacteria</taxon>
        <taxon>Bacillati</taxon>
        <taxon>Actinomycetota</taxon>
        <taxon>Thermoleophilia</taxon>
        <taxon>Solirubrobacterales</taxon>
        <taxon>Paraconexibacteraceae</taxon>
        <taxon>Paraconexibacter</taxon>
    </lineage>
</organism>
<feature type="transmembrane region" description="Helical" evidence="1">
    <location>
        <begin position="82"/>
        <end position="103"/>
    </location>
</feature>
<feature type="transmembrane region" description="Helical" evidence="1">
    <location>
        <begin position="248"/>
        <end position="265"/>
    </location>
</feature>
<feature type="transmembrane region" description="Helical" evidence="1">
    <location>
        <begin position="157"/>
        <end position="187"/>
    </location>
</feature>
<feature type="transmembrane region" description="Helical" evidence="1">
    <location>
        <begin position="21"/>
        <end position="37"/>
    </location>
</feature>
<dbReference type="AlphaFoldDB" id="A0A2T4UI84"/>
<dbReference type="EMBL" id="PYYB01000001">
    <property type="protein sequence ID" value="PTL58964.1"/>
    <property type="molecule type" value="Genomic_DNA"/>
</dbReference>
<evidence type="ECO:0000256" key="1">
    <source>
        <dbReference type="SAM" id="Phobius"/>
    </source>
</evidence>
<accession>A0A2T4UI84</accession>
<name>A0A2T4UI84_9ACTN</name>
<dbReference type="RefSeq" id="WP_107567400.1">
    <property type="nucleotide sequence ID" value="NZ_PYYB01000001.1"/>
</dbReference>
<keyword evidence="1" id="KW-1133">Transmembrane helix</keyword>
<dbReference type="OrthoDB" id="5178168at2"/>
<keyword evidence="3" id="KW-1185">Reference proteome</keyword>
<keyword evidence="1" id="KW-0472">Membrane</keyword>
<comment type="caution">
    <text evidence="2">The sequence shown here is derived from an EMBL/GenBank/DDBJ whole genome shotgun (WGS) entry which is preliminary data.</text>
</comment>
<dbReference type="Proteomes" id="UP000240739">
    <property type="component" value="Unassembled WGS sequence"/>
</dbReference>
<proteinExistence type="predicted"/>
<evidence type="ECO:0000313" key="2">
    <source>
        <dbReference type="EMBL" id="PTL58964.1"/>
    </source>
</evidence>
<feature type="transmembrane region" description="Helical" evidence="1">
    <location>
        <begin position="194"/>
        <end position="212"/>
    </location>
</feature>
<feature type="transmembrane region" description="Helical" evidence="1">
    <location>
        <begin position="224"/>
        <end position="241"/>
    </location>
</feature>
<sequence length="538" mass="59106">MSTAAVPRPVRVARASLSHHHAPWVVAGLLALVYVLWQPAAGDLPAQTYRTWLFEHEGPSLFDTAWYGGHHLPGYSLLFPPLASLLGVQLVGGLSAVASAWLFARIAEETLDDDVWLGSLWFGVASASTLLAGRLTFALGIAFALGAVLLAVRRRPAWATAAAVGTAVASPVAALFLAMVLGAWWLVQRDRRDLLLVAVVGAAPVMAINLFFPEGGGQPMETGTFLRTLGTTVAIALLLPRERRVLRAVTWVYALAILASFVIVSPMGSNVTRLGTLFAGPVLACALLPHRRVLLAVLALPLVQWQWQAPVLDWHRAHDDPLVQARAYEPVLRFLDRQRSLEGPFRVEVPFTQNHVEADLVARRHPLARGWQRQLDTKWNGLFYEDGELEPAEYRRWLDENAVRYVALPEGRLDQTAKAERRLLQHGDVPGLRKVLDEGRWTVWRVEGPTATALATGAGARVTVLDHDRVELDAPAAGDVLVRVRFTPYWRVRTGDACVSRDAGDQQWTRVRVRRPGPVTLVTTFSPGRVGATGERCP</sequence>
<keyword evidence="1" id="KW-0812">Transmembrane</keyword>
<gene>
    <name evidence="2" type="ORF">C7Y72_04525</name>
</gene>
<reference evidence="2 3" key="1">
    <citation type="submission" date="2018-03" db="EMBL/GenBank/DDBJ databases">
        <title>Aquarubrobacter algicola gen. nov., sp. nov., a novel actinobacterium isolated from shallow eutrophic lake during the end of cyanobacterial harmful algal blooms.</title>
        <authorList>
            <person name="Chun S.J."/>
        </authorList>
    </citation>
    <scope>NUCLEOTIDE SEQUENCE [LARGE SCALE GENOMIC DNA]</scope>
    <source>
        <strain evidence="2 3">Seoho-28</strain>
    </source>
</reference>
<evidence type="ECO:0000313" key="3">
    <source>
        <dbReference type="Proteomes" id="UP000240739"/>
    </source>
</evidence>